<feature type="chain" id="PRO_5046965499" description="Copper amine oxidase" evidence="1">
    <location>
        <begin position="29"/>
        <end position="485"/>
    </location>
</feature>
<evidence type="ECO:0000256" key="1">
    <source>
        <dbReference type="SAM" id="SignalP"/>
    </source>
</evidence>
<evidence type="ECO:0000259" key="2">
    <source>
        <dbReference type="Pfam" id="PF07833"/>
    </source>
</evidence>
<feature type="domain" description="SGNH hydrolase-type esterase" evidence="3">
    <location>
        <begin position="103"/>
        <end position="344"/>
    </location>
</feature>
<dbReference type="Gene3D" id="3.40.50.1110">
    <property type="entry name" value="SGNH hydrolase"/>
    <property type="match status" value="1"/>
</dbReference>
<dbReference type="InterPro" id="IPR013830">
    <property type="entry name" value="SGNH_hydro"/>
</dbReference>
<evidence type="ECO:0008006" key="6">
    <source>
        <dbReference type="Google" id="ProtNLM"/>
    </source>
</evidence>
<dbReference type="PANTHER" id="PTHR30383:SF27">
    <property type="entry name" value="SPORE GERMINATION LIPASE LIPC"/>
    <property type="match status" value="1"/>
</dbReference>
<dbReference type="EMBL" id="CAKMMF010000018">
    <property type="protein sequence ID" value="CAH1211047.1"/>
    <property type="molecule type" value="Genomic_DNA"/>
</dbReference>
<dbReference type="InterPro" id="IPR012854">
    <property type="entry name" value="Cu_amine_oxidase-like_N"/>
</dbReference>
<dbReference type="PANTHER" id="PTHR30383">
    <property type="entry name" value="THIOESTERASE 1/PROTEASE 1/LYSOPHOSPHOLIPASE L1"/>
    <property type="match status" value="1"/>
</dbReference>
<dbReference type="Proteomes" id="UP000838686">
    <property type="component" value="Unassembled WGS sequence"/>
</dbReference>
<dbReference type="SUPFAM" id="SSF52266">
    <property type="entry name" value="SGNH hydrolase"/>
    <property type="match status" value="1"/>
</dbReference>
<dbReference type="RefSeq" id="WP_236343687.1">
    <property type="nucleotide sequence ID" value="NZ_CAKMMF010000018.1"/>
</dbReference>
<dbReference type="InterPro" id="IPR036582">
    <property type="entry name" value="Mao_N_sf"/>
</dbReference>
<reference evidence="4" key="1">
    <citation type="submission" date="2022-01" db="EMBL/GenBank/DDBJ databases">
        <authorList>
            <person name="Criscuolo A."/>
        </authorList>
    </citation>
    <scope>NUCLEOTIDE SEQUENCE</scope>
    <source>
        <strain evidence="4">CIP111893</strain>
    </source>
</reference>
<accession>A0ABM9CF62</accession>
<sequence length="485" mass="51246">MYRKLRKKALPAAILTASLIVGTTSVSSAIYAEANVETKTNALAGMKAASMSANYSSMEARAQAFADVVGTIVNASTVGNVGAQAFASDAAGAVAIEALDIVAVGDSLTVGYEPGMTESSVPYGYVDRVYEQALYHGRVSIQNFGVMGLKSAGLQAWLNATAQGNAITAEEAQNNLSSYPLASATIAKSAALKTALQGADLIVMTIGGNDFTSIIEAVRQGPLTTEQLTNRFDEVLAAYETSLEASLRSIIAINPTARIIISDQYLPVPKPSVVNKAITEEQYAVLLGGVAKLKESVESLADTLRNEGTKIDTVNVSEPFAGKELIYTGIVKGDIHPQQAGYQVMGQVFAEEIWGEYRQPEKLAAGEPLHVIIDGKKLTGANKPVLKSNTTFLPMRDLANAMNAALTWDSKTQTATIKAGNKEVAFRIGAPSMKVNGQEVPLAVPAYLAKSGNNAVTYLPLAALSKGLGYQVEYRKPIGTVFINK</sequence>
<dbReference type="InterPro" id="IPR051532">
    <property type="entry name" value="Ester_Hydrolysis_Enzymes"/>
</dbReference>
<comment type="caution">
    <text evidence="4">The sequence shown here is derived from an EMBL/GenBank/DDBJ whole genome shotgun (WGS) entry which is preliminary data.</text>
</comment>
<dbReference type="Pfam" id="PF07833">
    <property type="entry name" value="Cu_amine_oxidN1"/>
    <property type="match status" value="1"/>
</dbReference>
<evidence type="ECO:0000313" key="5">
    <source>
        <dbReference type="Proteomes" id="UP000838686"/>
    </source>
</evidence>
<protein>
    <recommendedName>
        <fullName evidence="6">Copper amine oxidase</fullName>
    </recommendedName>
</protein>
<dbReference type="SUPFAM" id="SSF55383">
    <property type="entry name" value="Copper amine oxidase, domain N"/>
    <property type="match status" value="1"/>
</dbReference>
<evidence type="ECO:0000259" key="3">
    <source>
        <dbReference type="Pfam" id="PF13472"/>
    </source>
</evidence>
<keyword evidence="1" id="KW-0732">Signal</keyword>
<dbReference type="Gene3D" id="3.30.457.10">
    <property type="entry name" value="Copper amine oxidase-like, N-terminal domain"/>
    <property type="match status" value="1"/>
</dbReference>
<dbReference type="InterPro" id="IPR036514">
    <property type="entry name" value="SGNH_hydro_sf"/>
</dbReference>
<dbReference type="Pfam" id="PF13472">
    <property type="entry name" value="Lipase_GDSL_2"/>
    <property type="match status" value="1"/>
</dbReference>
<feature type="signal peptide" evidence="1">
    <location>
        <begin position="1"/>
        <end position="28"/>
    </location>
</feature>
<proteinExistence type="predicted"/>
<keyword evidence="5" id="KW-1185">Reference proteome</keyword>
<gene>
    <name evidence="4" type="ORF">PAECIP111893_03362</name>
</gene>
<evidence type="ECO:0000313" key="4">
    <source>
        <dbReference type="EMBL" id="CAH1211047.1"/>
    </source>
</evidence>
<feature type="domain" description="Copper amine oxidase-like N-terminal" evidence="2">
    <location>
        <begin position="373"/>
        <end position="483"/>
    </location>
</feature>
<organism evidence="4 5">
    <name type="scientific">Paenibacillus plantiphilus</name>
    <dbReference type="NCBI Taxonomy" id="2905650"/>
    <lineage>
        <taxon>Bacteria</taxon>
        <taxon>Bacillati</taxon>
        <taxon>Bacillota</taxon>
        <taxon>Bacilli</taxon>
        <taxon>Bacillales</taxon>
        <taxon>Paenibacillaceae</taxon>
        <taxon>Paenibacillus</taxon>
    </lineage>
</organism>
<name>A0ABM9CF62_9BACL</name>